<evidence type="ECO:0000256" key="1">
    <source>
        <dbReference type="SAM" id="Phobius"/>
    </source>
</evidence>
<keyword evidence="3" id="KW-1185">Reference proteome</keyword>
<sequence>MKAKEILQELQRWTFPVASGVLCIFGGVNLFIGTYFAAEGNISVAGTCLAAGLVLVLAGNIDKFESLKGLGIEAKTRKLEEKITEATDILARIRELSELTCESLVNLQSKAGRFTGPPTPQYAYATAQNVVKTLKGVGSSSSKIRTALSSWIDMFLGDFAAALYAPVKQKQRELMAALHQEMTYAQLEKNDEKADEVNRRIVTASKHNVRSNDIYEIVASNPEAFMQFVLEAPVSSDEAMAPVIAQIKS</sequence>
<accession>A0ABR9GFU7</accession>
<name>A0ABR9GFU7_9GAMM</name>
<protein>
    <submittedName>
        <fullName evidence="2">Uncharacterized protein</fullName>
    </submittedName>
</protein>
<dbReference type="RefSeq" id="WP_192557747.1">
    <property type="nucleotide sequence ID" value="NZ_JACZZA010000019.1"/>
</dbReference>
<gene>
    <name evidence="2" type="ORF">IGX34_21145</name>
</gene>
<organism evidence="2 3">
    <name type="scientific">Dyella acidiphila</name>
    <dbReference type="NCBI Taxonomy" id="2775866"/>
    <lineage>
        <taxon>Bacteria</taxon>
        <taxon>Pseudomonadati</taxon>
        <taxon>Pseudomonadota</taxon>
        <taxon>Gammaproteobacteria</taxon>
        <taxon>Lysobacterales</taxon>
        <taxon>Rhodanobacteraceae</taxon>
        <taxon>Dyella</taxon>
    </lineage>
</organism>
<keyword evidence="1" id="KW-0812">Transmembrane</keyword>
<comment type="caution">
    <text evidence="2">The sequence shown here is derived from an EMBL/GenBank/DDBJ whole genome shotgun (WGS) entry which is preliminary data.</text>
</comment>
<dbReference type="Proteomes" id="UP000651010">
    <property type="component" value="Unassembled WGS sequence"/>
</dbReference>
<evidence type="ECO:0000313" key="3">
    <source>
        <dbReference type="Proteomes" id="UP000651010"/>
    </source>
</evidence>
<reference evidence="2 3" key="1">
    <citation type="submission" date="2020-09" db="EMBL/GenBank/DDBJ databases">
        <title>Dyella sp. 7MK23 isolated from forest soil.</title>
        <authorList>
            <person name="Fu J."/>
        </authorList>
    </citation>
    <scope>NUCLEOTIDE SEQUENCE [LARGE SCALE GENOMIC DNA]</scope>
    <source>
        <strain evidence="2 3">7MK23</strain>
    </source>
</reference>
<dbReference type="EMBL" id="JACZZA010000019">
    <property type="protein sequence ID" value="MBE1162898.1"/>
    <property type="molecule type" value="Genomic_DNA"/>
</dbReference>
<feature type="transmembrane region" description="Helical" evidence="1">
    <location>
        <begin position="12"/>
        <end position="36"/>
    </location>
</feature>
<keyword evidence="1" id="KW-0472">Membrane</keyword>
<feature type="transmembrane region" description="Helical" evidence="1">
    <location>
        <begin position="42"/>
        <end position="61"/>
    </location>
</feature>
<proteinExistence type="predicted"/>
<evidence type="ECO:0000313" key="2">
    <source>
        <dbReference type="EMBL" id="MBE1162898.1"/>
    </source>
</evidence>
<keyword evidence="1" id="KW-1133">Transmembrane helix</keyword>